<gene>
    <name evidence="1" type="ORF">Drose_23420</name>
</gene>
<accession>A0ABY5Z074</accession>
<protein>
    <submittedName>
        <fullName evidence="1">Uncharacterized protein</fullName>
    </submittedName>
</protein>
<dbReference type="Proteomes" id="UP001058271">
    <property type="component" value="Chromosome"/>
</dbReference>
<evidence type="ECO:0000313" key="1">
    <source>
        <dbReference type="EMBL" id="UWZ34188.1"/>
    </source>
</evidence>
<proteinExistence type="predicted"/>
<dbReference type="RefSeq" id="WP_260723490.1">
    <property type="nucleotide sequence ID" value="NZ_BAAABS010000025.1"/>
</dbReference>
<reference evidence="1" key="1">
    <citation type="submission" date="2021-04" db="EMBL/GenBank/DDBJ databases">
        <title>Biosynthetic gene clusters of Dactylosporangioum roseum.</title>
        <authorList>
            <person name="Hartkoorn R.C."/>
            <person name="Beaudoing E."/>
            <person name="Hot D."/>
            <person name="Moureu S."/>
        </authorList>
    </citation>
    <scope>NUCLEOTIDE SEQUENCE</scope>
    <source>
        <strain evidence="1">NRRL B-16295</strain>
    </source>
</reference>
<sequence>MAAAGPRWTVEHRGGRCPAGDFRMVAQLLREPDDTERSRRAHMLVSKDDF</sequence>
<evidence type="ECO:0000313" key="2">
    <source>
        <dbReference type="Proteomes" id="UP001058271"/>
    </source>
</evidence>
<organism evidence="1 2">
    <name type="scientific">Dactylosporangium roseum</name>
    <dbReference type="NCBI Taxonomy" id="47989"/>
    <lineage>
        <taxon>Bacteria</taxon>
        <taxon>Bacillati</taxon>
        <taxon>Actinomycetota</taxon>
        <taxon>Actinomycetes</taxon>
        <taxon>Micromonosporales</taxon>
        <taxon>Micromonosporaceae</taxon>
        <taxon>Dactylosporangium</taxon>
    </lineage>
</organism>
<name>A0ABY5Z074_9ACTN</name>
<keyword evidence="2" id="KW-1185">Reference proteome</keyword>
<dbReference type="EMBL" id="CP073721">
    <property type="protein sequence ID" value="UWZ34188.1"/>
    <property type="molecule type" value="Genomic_DNA"/>
</dbReference>